<dbReference type="AlphaFoldDB" id="A0A2D3W925"/>
<proteinExistence type="predicted"/>
<dbReference type="PANTHER" id="PTHR43479:SF12">
    <property type="entry name" value="TRANSCRIPTIONAL REGULATORY PROTEIN"/>
    <property type="match status" value="1"/>
</dbReference>
<dbReference type="EMBL" id="DLUI01000131">
    <property type="protein sequence ID" value="DAB37832.1"/>
    <property type="molecule type" value="Genomic_DNA"/>
</dbReference>
<dbReference type="GO" id="GO:0003677">
    <property type="term" value="F:DNA binding"/>
    <property type="evidence" value="ECO:0007669"/>
    <property type="project" value="UniProtKB-UniRule"/>
</dbReference>
<name>A0A2D3W925_9BACT</name>
<evidence type="ECO:0000313" key="5">
    <source>
        <dbReference type="Proteomes" id="UP000228859"/>
    </source>
</evidence>
<dbReference type="InterPro" id="IPR001647">
    <property type="entry name" value="HTH_TetR"/>
</dbReference>
<dbReference type="PRINTS" id="PR00455">
    <property type="entry name" value="HTHTETR"/>
</dbReference>
<evidence type="ECO:0000313" key="4">
    <source>
        <dbReference type="EMBL" id="DAB37832.1"/>
    </source>
</evidence>
<dbReference type="InterPro" id="IPR025722">
    <property type="entry name" value="TetR"/>
</dbReference>
<evidence type="ECO:0000256" key="2">
    <source>
        <dbReference type="PROSITE-ProRule" id="PRU00335"/>
    </source>
</evidence>
<dbReference type="Gene3D" id="1.10.357.10">
    <property type="entry name" value="Tetracycline Repressor, domain 2"/>
    <property type="match status" value="1"/>
</dbReference>
<feature type="DNA-binding region" description="H-T-H motif" evidence="2">
    <location>
        <begin position="30"/>
        <end position="49"/>
    </location>
</feature>
<organism evidence="4 5">
    <name type="scientific">Sulfuricurvum kujiense</name>
    <dbReference type="NCBI Taxonomy" id="148813"/>
    <lineage>
        <taxon>Bacteria</taxon>
        <taxon>Pseudomonadati</taxon>
        <taxon>Campylobacterota</taxon>
        <taxon>Epsilonproteobacteria</taxon>
        <taxon>Campylobacterales</taxon>
        <taxon>Sulfurimonadaceae</taxon>
        <taxon>Sulfuricurvum</taxon>
    </lineage>
</organism>
<dbReference type="InterPro" id="IPR009057">
    <property type="entry name" value="Homeodomain-like_sf"/>
</dbReference>
<dbReference type="Pfam" id="PF00440">
    <property type="entry name" value="TetR_N"/>
    <property type="match status" value="1"/>
</dbReference>
<dbReference type="RefSeq" id="WP_294893489.1">
    <property type="nucleotide sequence ID" value="NZ_DLUI01000131.1"/>
</dbReference>
<reference evidence="4 5" key="1">
    <citation type="journal article" date="2017" name="Front. Microbiol.">
        <title>Comparative Genomic Analysis of the Class Epsilonproteobacteria and Proposed Reclassification to Epsilonbacteraeota (phyl. nov.).</title>
        <authorList>
            <person name="Waite D.W."/>
            <person name="Vanwonterghem I."/>
            <person name="Rinke C."/>
            <person name="Parks D.H."/>
            <person name="Zhang Y."/>
            <person name="Takai K."/>
            <person name="Sievert S.M."/>
            <person name="Simon J."/>
            <person name="Campbell B.J."/>
            <person name="Hanson T.E."/>
            <person name="Woyke T."/>
            <person name="Klotz M.G."/>
            <person name="Hugenholtz P."/>
        </authorList>
    </citation>
    <scope>NUCLEOTIDE SEQUENCE [LARGE SCALE GENOMIC DNA]</scope>
    <source>
        <strain evidence="4">UBA12443</strain>
    </source>
</reference>
<keyword evidence="1 2" id="KW-0238">DNA-binding</keyword>
<gene>
    <name evidence="4" type="ORF">CFH83_09165</name>
</gene>
<evidence type="ECO:0000259" key="3">
    <source>
        <dbReference type="PROSITE" id="PS50977"/>
    </source>
</evidence>
<protein>
    <submittedName>
        <fullName evidence="4">TetR family transcriptional regulator</fullName>
    </submittedName>
</protein>
<evidence type="ECO:0000256" key="1">
    <source>
        <dbReference type="ARBA" id="ARBA00023125"/>
    </source>
</evidence>
<dbReference type="Pfam" id="PF13972">
    <property type="entry name" value="TetR"/>
    <property type="match status" value="1"/>
</dbReference>
<accession>A0A2D3W925</accession>
<dbReference type="PROSITE" id="PS50977">
    <property type="entry name" value="HTH_TETR_2"/>
    <property type="match status" value="1"/>
</dbReference>
<dbReference type="Proteomes" id="UP000228859">
    <property type="component" value="Unassembled WGS sequence"/>
</dbReference>
<comment type="caution">
    <text evidence="4">The sequence shown here is derived from an EMBL/GenBank/DDBJ whole genome shotgun (WGS) entry which is preliminary data.</text>
</comment>
<dbReference type="PANTHER" id="PTHR43479">
    <property type="entry name" value="ACREF/ENVCD OPERON REPRESSOR-RELATED"/>
    <property type="match status" value="1"/>
</dbReference>
<dbReference type="InterPro" id="IPR050624">
    <property type="entry name" value="HTH-type_Tx_Regulator"/>
</dbReference>
<dbReference type="SUPFAM" id="SSF46689">
    <property type="entry name" value="Homeodomain-like"/>
    <property type="match status" value="1"/>
</dbReference>
<sequence length="218" mass="25189">MTKPKKITTKERIKNTAIELFNAQDSLSITTNHIAKAAGISAGNLYYHYRNKEEIIREIYAEMSERIESLKSFEKMITSDNPLNILDESFDYYGDLFWEYRFLMRDAPVLMALDSELKRAFVANQEKRINQIAGVIKFLISEEILQNIAKDEIPLRAKLYWFVTAYWQVFVSMDGDVSRESIWETKEAMFKIHIAPFLSEKGRGMMGINAGGEIPVPL</sequence>
<feature type="domain" description="HTH tetR-type" evidence="3">
    <location>
        <begin position="7"/>
        <end position="67"/>
    </location>
</feature>